<dbReference type="Proteomes" id="UP001308005">
    <property type="component" value="Unassembled WGS sequence"/>
</dbReference>
<dbReference type="NCBIfam" id="TIGR02195">
    <property type="entry name" value="heptsyl_trn_II"/>
    <property type="match status" value="1"/>
</dbReference>
<gene>
    <name evidence="6" type="primary">waaF</name>
    <name evidence="6" type="ORF">VSS37_05350</name>
</gene>
<evidence type="ECO:0000256" key="1">
    <source>
        <dbReference type="ARBA" id="ARBA00022676"/>
    </source>
</evidence>
<dbReference type="RefSeq" id="WP_324693697.1">
    <property type="nucleotide sequence ID" value="NZ_JAYMYJ010000043.1"/>
</dbReference>
<keyword evidence="1" id="KW-0328">Glycosyltransferase</keyword>
<evidence type="ECO:0000313" key="7">
    <source>
        <dbReference type="Proteomes" id="UP001308005"/>
    </source>
</evidence>
<keyword evidence="2" id="KW-0808">Transferase</keyword>
<keyword evidence="7" id="KW-1185">Reference proteome</keyword>
<dbReference type="Pfam" id="PF01075">
    <property type="entry name" value="Glyco_transf_9"/>
    <property type="match status" value="1"/>
</dbReference>
<comment type="caution">
    <text evidence="6">The sequence shown here is derived from an EMBL/GenBank/DDBJ whole genome shotgun (WGS) entry which is preliminary data.</text>
</comment>
<organism evidence="6 7">
    <name type="scientific">Candidatus Thiothrix phosphatis</name>
    <dbReference type="NCBI Taxonomy" id="3112415"/>
    <lineage>
        <taxon>Bacteria</taxon>
        <taxon>Pseudomonadati</taxon>
        <taxon>Pseudomonadota</taxon>
        <taxon>Gammaproteobacteria</taxon>
        <taxon>Thiotrichales</taxon>
        <taxon>Thiotrichaceae</taxon>
        <taxon>Thiothrix</taxon>
    </lineage>
</organism>
<dbReference type="EC" id="2.4.99.24" evidence="4"/>
<protein>
    <recommendedName>
        <fullName evidence="4">lipopolysaccharide heptosyltransferase II</fullName>
        <ecNumber evidence="4">2.4.99.24</ecNumber>
    </recommendedName>
</protein>
<evidence type="ECO:0000256" key="2">
    <source>
        <dbReference type="ARBA" id="ARBA00022679"/>
    </source>
</evidence>
<name>A0ABU6CU86_9GAMM</name>
<evidence type="ECO:0000256" key="5">
    <source>
        <dbReference type="ARBA" id="ARBA00047503"/>
    </source>
</evidence>
<dbReference type="CDD" id="cd03789">
    <property type="entry name" value="GT9_LPS_heptosyltransferase"/>
    <property type="match status" value="1"/>
</dbReference>
<evidence type="ECO:0000313" key="6">
    <source>
        <dbReference type="EMBL" id="MEB4590396.1"/>
    </source>
</evidence>
<evidence type="ECO:0000256" key="4">
    <source>
        <dbReference type="ARBA" id="ARBA00044042"/>
    </source>
</evidence>
<dbReference type="InterPro" id="IPR002201">
    <property type="entry name" value="Glyco_trans_9"/>
</dbReference>
<dbReference type="InterPro" id="IPR051199">
    <property type="entry name" value="LPS_LOS_Heptosyltrfase"/>
</dbReference>
<accession>A0ABU6CU86</accession>
<dbReference type="Gene3D" id="3.40.50.2000">
    <property type="entry name" value="Glycogen Phosphorylase B"/>
    <property type="match status" value="2"/>
</dbReference>
<reference evidence="7" key="1">
    <citation type="submission" date="2023-07" db="EMBL/GenBank/DDBJ databases">
        <title>The carbon used by Thiothrix.</title>
        <authorList>
            <person name="Chen L."/>
        </authorList>
    </citation>
    <scope>NUCLEOTIDE SEQUENCE [LARGE SCALE GENOMIC DNA]</scope>
</reference>
<comment type="similarity">
    <text evidence="3">Belongs to the glycosyltransferase 9 family.</text>
</comment>
<dbReference type="PANTHER" id="PTHR30160:SF7">
    <property type="entry name" value="ADP-HEPTOSE--LPS HEPTOSYLTRANSFERASE 2"/>
    <property type="match status" value="1"/>
</dbReference>
<dbReference type="SUPFAM" id="SSF53756">
    <property type="entry name" value="UDP-Glycosyltransferase/glycogen phosphorylase"/>
    <property type="match status" value="1"/>
</dbReference>
<dbReference type="InterPro" id="IPR011910">
    <property type="entry name" value="RfaF"/>
</dbReference>
<sequence>MAFAPQRCLIVGPSWVGDMVMAQSLFMALKARFPLLQIDVLAPAWSKPVLAAMPEVHAALEMSLAHGELGMGKRYQLGKSLRAGAYDWAIVLPSSLKSSLIPFWAQIPLRTGYRGEMRYGLLNDVRPLGKSVLTMTVQRFVALGLPADAPLPPAVPSPHLTVTDGQRAAAGKKFLGGETGQLLALCPGAEYGGAKRWPAEYFAEVARHHIAQGGQVILLGSGKDVPVTAQIASAVNSPACLDLAGKTSLQEVMSLLALADRVVSNDSGLMHVAAAVGAPVIALYGSSDPSYTPPLSAGAQILHLGLACSPCFKRECPLGHLDCLRKITPDQVLARFTGA</sequence>
<evidence type="ECO:0000256" key="3">
    <source>
        <dbReference type="ARBA" id="ARBA00043995"/>
    </source>
</evidence>
<dbReference type="EMBL" id="JAYMYJ010000043">
    <property type="protein sequence ID" value="MEB4590396.1"/>
    <property type="molecule type" value="Genomic_DNA"/>
</dbReference>
<comment type="catalytic activity">
    <reaction evidence="5">
        <text>an L-alpha-D-Hep-(1-&gt;5)-[alpha-Kdo-(2-&gt;4)]-alpha-Kdo-(2-&gt;6)-lipid A + ADP-L-glycero-beta-D-manno-heptose = an L-alpha-D-Hep-(1-&gt;3)-L-alpha-D-Hep-(1-&gt;5)-[alpha-Kdo-(2-&gt;4)]-alpha-Kdo-(2-&gt;6)-lipid A + ADP + H(+)</text>
        <dbReference type="Rhea" id="RHEA:74071"/>
        <dbReference type="ChEBI" id="CHEBI:15378"/>
        <dbReference type="ChEBI" id="CHEBI:61506"/>
        <dbReference type="ChEBI" id="CHEBI:193068"/>
        <dbReference type="ChEBI" id="CHEBI:193069"/>
        <dbReference type="ChEBI" id="CHEBI:456216"/>
        <dbReference type="EC" id="2.4.99.24"/>
    </reaction>
</comment>
<proteinExistence type="inferred from homology"/>
<dbReference type="PANTHER" id="PTHR30160">
    <property type="entry name" value="TETRAACYLDISACCHARIDE 4'-KINASE-RELATED"/>
    <property type="match status" value="1"/>
</dbReference>